<reference evidence="2 3" key="1">
    <citation type="submission" date="2017-05" db="EMBL/GenBank/DDBJ databases">
        <title>Vagococcus spp. assemblies.</title>
        <authorList>
            <person name="Gulvik C.A."/>
        </authorList>
    </citation>
    <scope>NUCLEOTIDE SEQUENCE [LARGE SCALE GENOMIC DNA]</scope>
    <source>
        <strain evidence="2 3">CCUG 41755</strain>
    </source>
</reference>
<dbReference type="EMBL" id="NGJY01000004">
    <property type="protein sequence ID" value="RSU01957.1"/>
    <property type="molecule type" value="Genomic_DNA"/>
</dbReference>
<comment type="caution">
    <text evidence="2">The sequence shown here is derived from an EMBL/GenBank/DDBJ whole genome shotgun (WGS) entry which is preliminary data.</text>
</comment>
<proteinExistence type="predicted"/>
<dbReference type="Pfam" id="PF05119">
    <property type="entry name" value="Terminase_4"/>
    <property type="match status" value="1"/>
</dbReference>
<protein>
    <submittedName>
        <fullName evidence="2">Terminase</fullName>
    </submittedName>
</protein>
<organism evidence="2 3">
    <name type="scientific">Vagococcus fessus</name>
    <dbReference type="NCBI Taxonomy" id="120370"/>
    <lineage>
        <taxon>Bacteria</taxon>
        <taxon>Bacillati</taxon>
        <taxon>Bacillota</taxon>
        <taxon>Bacilli</taxon>
        <taxon>Lactobacillales</taxon>
        <taxon>Enterococcaceae</taxon>
        <taxon>Vagococcus</taxon>
    </lineage>
</organism>
<gene>
    <name evidence="2" type="ORF">CBF31_09325</name>
</gene>
<keyword evidence="3" id="KW-1185">Reference proteome</keyword>
<dbReference type="RefSeq" id="WP_126832357.1">
    <property type="nucleotide sequence ID" value="NZ_CBCRYB010000005.1"/>
</dbReference>
<evidence type="ECO:0000256" key="1">
    <source>
        <dbReference type="SAM" id="MobiDB-lite"/>
    </source>
</evidence>
<dbReference type="NCBIfam" id="TIGR01558">
    <property type="entry name" value="sm_term_P27"/>
    <property type="match status" value="1"/>
</dbReference>
<evidence type="ECO:0000313" key="2">
    <source>
        <dbReference type="EMBL" id="RSU01957.1"/>
    </source>
</evidence>
<dbReference type="OrthoDB" id="2287339at2"/>
<feature type="region of interest" description="Disordered" evidence="1">
    <location>
        <begin position="1"/>
        <end position="45"/>
    </location>
</feature>
<feature type="compositionally biased region" description="Basic and acidic residues" evidence="1">
    <location>
        <begin position="16"/>
        <end position="38"/>
    </location>
</feature>
<name>A0A430A583_9ENTE</name>
<sequence>MAKKLTVLATNKKNLTKAEREERENAEQRASDGFKEIQKTAPKHLSPQAKAEYKRIVEDVQKLPLRNLDRALLENYCTWYSIYKDCSLQLRKGSLDEDGNPLQATVLLEKATKNLKQCASELGLTVDSRMKIYLPPKEEKEKSIFEVFG</sequence>
<dbReference type="AlphaFoldDB" id="A0A430A583"/>
<accession>A0A430A583</accession>
<dbReference type="InterPro" id="IPR006448">
    <property type="entry name" value="Phage_term_ssu_P27"/>
</dbReference>
<evidence type="ECO:0000313" key="3">
    <source>
        <dbReference type="Proteomes" id="UP000287101"/>
    </source>
</evidence>
<dbReference type="Proteomes" id="UP000287101">
    <property type="component" value="Unassembled WGS sequence"/>
</dbReference>